<reference evidence="1" key="1">
    <citation type="thesis" date="2020" institute="ProQuest LLC" country="789 East Eisenhower Parkway, Ann Arbor, MI, USA">
        <title>Comparative Genomics and Chromosome Evolution.</title>
        <authorList>
            <person name="Mudd A.B."/>
        </authorList>
    </citation>
    <scope>NUCLEOTIDE SEQUENCE</scope>
    <source>
        <strain evidence="1">HN-11 Male</strain>
        <tissue evidence="1">Kidney and liver</tissue>
    </source>
</reference>
<sequence>MSARDRCHRIALENAILGRRPRFVRVKSHVENKLRHVLFLCGSCRGPHRNISMAGPAALITEPQEQVRPALVPAGGHRKSEM</sequence>
<protein>
    <submittedName>
        <fullName evidence="1">Uncharacterized protein</fullName>
    </submittedName>
</protein>
<organism evidence="1 2">
    <name type="scientific">Eleutherodactylus coqui</name>
    <name type="common">Puerto Rican coqui</name>
    <dbReference type="NCBI Taxonomy" id="57060"/>
    <lineage>
        <taxon>Eukaryota</taxon>
        <taxon>Metazoa</taxon>
        <taxon>Chordata</taxon>
        <taxon>Craniata</taxon>
        <taxon>Vertebrata</taxon>
        <taxon>Euteleostomi</taxon>
        <taxon>Amphibia</taxon>
        <taxon>Batrachia</taxon>
        <taxon>Anura</taxon>
        <taxon>Neobatrachia</taxon>
        <taxon>Hyloidea</taxon>
        <taxon>Eleutherodactylidae</taxon>
        <taxon>Eleutherodactylinae</taxon>
        <taxon>Eleutherodactylus</taxon>
        <taxon>Eleutherodactylus</taxon>
    </lineage>
</organism>
<dbReference type="Proteomes" id="UP000770717">
    <property type="component" value="Unassembled WGS sequence"/>
</dbReference>
<keyword evidence="2" id="KW-1185">Reference proteome</keyword>
<dbReference type="EMBL" id="WNTK01026597">
    <property type="protein sequence ID" value="KAG9461200.1"/>
    <property type="molecule type" value="Genomic_DNA"/>
</dbReference>
<evidence type="ECO:0000313" key="2">
    <source>
        <dbReference type="Proteomes" id="UP000770717"/>
    </source>
</evidence>
<comment type="caution">
    <text evidence="1">The sequence shown here is derived from an EMBL/GenBank/DDBJ whole genome shotgun (WGS) entry which is preliminary data.</text>
</comment>
<proteinExistence type="predicted"/>
<gene>
    <name evidence="1" type="ORF">GDO78_017712</name>
</gene>
<dbReference type="AlphaFoldDB" id="A0A8J6E3E3"/>
<name>A0A8J6E3E3_ELECQ</name>
<accession>A0A8J6E3E3</accession>
<evidence type="ECO:0000313" key="1">
    <source>
        <dbReference type="EMBL" id="KAG9461200.1"/>
    </source>
</evidence>